<dbReference type="Proteomes" id="UP000694844">
    <property type="component" value="Chromosome 8"/>
</dbReference>
<sequence>MNYRFRADALALLWVYILLHPTYGGSKLTSNYRNCLSHVLDLYSSFLTRVCKSNRTKIGDVLPNDCDDTYNIQTNTVCDGNIGKIQLNISDGAFKNVLVNSYGIENCSTCHNFKQVNFTFHLEKLTHSKGKTCLNGSMDTTTISLTSETSNIMGLQIRYVAVIAVLGVVVGVLASFSVWLLKRKLSTFISQLKMTTTLESNASCVTSAVYSHPHTQEQNTSNKTYSYVREEIVHGQINRPRSEHGVYNHLHEKQEEDNGSTYDHAQYVSGLKPNLQSEKDYTTFSDFKTQ</sequence>
<dbReference type="RefSeq" id="XP_022296170.1">
    <property type="nucleotide sequence ID" value="XM_022440462.1"/>
</dbReference>
<keyword evidence="1" id="KW-0812">Transmembrane</keyword>
<keyword evidence="1" id="KW-1133">Transmembrane helix</keyword>
<keyword evidence="3" id="KW-1185">Reference proteome</keyword>
<name>A0A8B8AYC2_CRAVI</name>
<evidence type="ECO:0000313" key="4">
    <source>
        <dbReference type="RefSeq" id="XP_022296170.1"/>
    </source>
</evidence>
<dbReference type="AlphaFoldDB" id="A0A8B8AYC2"/>
<proteinExistence type="predicted"/>
<feature type="chain" id="PRO_5034131846" evidence="2">
    <location>
        <begin position="25"/>
        <end position="290"/>
    </location>
</feature>
<accession>A0A8B8AYC2</accession>
<feature type="transmembrane region" description="Helical" evidence="1">
    <location>
        <begin position="159"/>
        <end position="181"/>
    </location>
</feature>
<reference evidence="4" key="1">
    <citation type="submission" date="2025-08" db="UniProtKB">
        <authorList>
            <consortium name="RefSeq"/>
        </authorList>
    </citation>
    <scope>IDENTIFICATION</scope>
    <source>
        <tissue evidence="4">Whole sample</tissue>
    </source>
</reference>
<protein>
    <submittedName>
        <fullName evidence="4">Uncharacterized protein LOC111105952</fullName>
    </submittedName>
</protein>
<evidence type="ECO:0000313" key="3">
    <source>
        <dbReference type="Proteomes" id="UP000694844"/>
    </source>
</evidence>
<keyword evidence="2" id="KW-0732">Signal</keyword>
<evidence type="ECO:0000256" key="1">
    <source>
        <dbReference type="SAM" id="Phobius"/>
    </source>
</evidence>
<evidence type="ECO:0000256" key="2">
    <source>
        <dbReference type="SAM" id="SignalP"/>
    </source>
</evidence>
<organism evidence="3 4">
    <name type="scientific">Crassostrea virginica</name>
    <name type="common">Eastern oyster</name>
    <dbReference type="NCBI Taxonomy" id="6565"/>
    <lineage>
        <taxon>Eukaryota</taxon>
        <taxon>Metazoa</taxon>
        <taxon>Spiralia</taxon>
        <taxon>Lophotrochozoa</taxon>
        <taxon>Mollusca</taxon>
        <taxon>Bivalvia</taxon>
        <taxon>Autobranchia</taxon>
        <taxon>Pteriomorphia</taxon>
        <taxon>Ostreida</taxon>
        <taxon>Ostreoidea</taxon>
        <taxon>Ostreidae</taxon>
        <taxon>Crassostrea</taxon>
    </lineage>
</organism>
<keyword evidence="1" id="KW-0472">Membrane</keyword>
<gene>
    <name evidence="4" type="primary">LOC111105952</name>
</gene>
<feature type="signal peptide" evidence="2">
    <location>
        <begin position="1"/>
        <end position="24"/>
    </location>
</feature>
<dbReference type="GeneID" id="111105952"/>
<dbReference type="KEGG" id="cvn:111105952"/>